<dbReference type="PATRIC" id="fig|1423796.3.peg.1013"/>
<name>A0A0R2DD71_9LACO</name>
<dbReference type="STRING" id="1423796.FC24_GL000992"/>
<evidence type="ECO:0008006" key="3">
    <source>
        <dbReference type="Google" id="ProtNLM"/>
    </source>
</evidence>
<evidence type="ECO:0000313" key="2">
    <source>
        <dbReference type="Proteomes" id="UP000051638"/>
    </source>
</evidence>
<dbReference type="Proteomes" id="UP000051638">
    <property type="component" value="Unassembled WGS sequence"/>
</dbReference>
<sequence>MVDRTDIEAPEPEYESEYIEGRDGSVNRFKYFKDVEQTIEFNILERFNVKPQLRKIKAWLLNARTFYFSDDDVYRKIKRVKIDGIKNDIAEYGEFKVAFTCDPFEYAKEDEILTPASGTAVNNFGTYKSLPIFKLYGSGKGTLMVGKTKIAVNLQKEYMLMDSEIKECYYTTTNLGSYMTGDFPVLQPGKTMITFNGGISKVELQRRCRYL</sequence>
<reference evidence="1 2" key="1">
    <citation type="journal article" date="2015" name="Genome Announc.">
        <title>Expanding the biotechnology potential of lactobacilli through comparative genomics of 213 strains and associated genera.</title>
        <authorList>
            <person name="Sun Z."/>
            <person name="Harris H.M."/>
            <person name="McCann A."/>
            <person name="Guo C."/>
            <person name="Argimon S."/>
            <person name="Zhang W."/>
            <person name="Yang X."/>
            <person name="Jeffery I.B."/>
            <person name="Cooney J.C."/>
            <person name="Kagawa T.F."/>
            <person name="Liu W."/>
            <person name="Song Y."/>
            <person name="Salvetti E."/>
            <person name="Wrobel A."/>
            <person name="Rasinkangas P."/>
            <person name="Parkhill J."/>
            <person name="Rea M.C."/>
            <person name="O'Sullivan O."/>
            <person name="Ritari J."/>
            <person name="Douillard F.P."/>
            <person name="Paul Ross R."/>
            <person name="Yang R."/>
            <person name="Briner A.E."/>
            <person name="Felis G.E."/>
            <person name="de Vos W.M."/>
            <person name="Barrangou R."/>
            <person name="Klaenhammer T.R."/>
            <person name="Caufield P.W."/>
            <person name="Cui Y."/>
            <person name="Zhang H."/>
            <person name="O'Toole P.W."/>
        </authorList>
    </citation>
    <scope>NUCLEOTIDE SEQUENCE [LARGE SCALE GENOMIC DNA]</scope>
    <source>
        <strain evidence="1 2">DSM 20253</strain>
    </source>
</reference>
<protein>
    <recommendedName>
        <fullName evidence="3">Phage tail protein</fullName>
    </recommendedName>
</protein>
<keyword evidence="2" id="KW-1185">Reference proteome</keyword>
<gene>
    <name evidence="1" type="ORF">FC24_GL000992</name>
</gene>
<accession>A0A0R2DD71</accession>
<dbReference type="EMBL" id="AYYI01000026">
    <property type="protein sequence ID" value="KRM98758.1"/>
    <property type="molecule type" value="Genomic_DNA"/>
</dbReference>
<organism evidence="1 2">
    <name type="scientific">Loigolactobacillus rennini DSM 20253</name>
    <dbReference type="NCBI Taxonomy" id="1423796"/>
    <lineage>
        <taxon>Bacteria</taxon>
        <taxon>Bacillati</taxon>
        <taxon>Bacillota</taxon>
        <taxon>Bacilli</taxon>
        <taxon>Lactobacillales</taxon>
        <taxon>Lactobacillaceae</taxon>
        <taxon>Loigolactobacillus</taxon>
    </lineage>
</organism>
<evidence type="ECO:0000313" key="1">
    <source>
        <dbReference type="EMBL" id="KRM98758.1"/>
    </source>
</evidence>
<proteinExistence type="predicted"/>
<dbReference type="AlphaFoldDB" id="A0A0R2DD71"/>
<comment type="caution">
    <text evidence="1">The sequence shown here is derived from an EMBL/GenBank/DDBJ whole genome shotgun (WGS) entry which is preliminary data.</text>
</comment>
<dbReference type="Gene3D" id="2.40.30.200">
    <property type="match status" value="1"/>
</dbReference>